<dbReference type="InParanoid" id="A0A0Q3K901"/>
<feature type="region of interest" description="Disordered" evidence="11">
    <location>
        <begin position="90"/>
        <end position="114"/>
    </location>
</feature>
<keyword evidence="12" id="KW-0812">Transmembrane</keyword>
<evidence type="ECO:0000256" key="8">
    <source>
        <dbReference type="ARBA" id="ARBA00022782"/>
    </source>
</evidence>
<gene>
    <name evidence="13" type="ORF">BRADI_1g57531v3</name>
</gene>
<keyword evidence="7 10" id="KW-0732">Signal</keyword>
<reference evidence="13" key="2">
    <citation type="submission" date="2017-06" db="EMBL/GenBank/DDBJ databases">
        <title>WGS assembly of Brachypodium distachyon.</title>
        <authorList>
            <consortium name="The International Brachypodium Initiative"/>
            <person name="Lucas S."/>
            <person name="Harmon-Smith M."/>
            <person name="Lail K."/>
            <person name="Tice H."/>
            <person name="Grimwood J."/>
            <person name="Bruce D."/>
            <person name="Barry K."/>
            <person name="Shu S."/>
            <person name="Lindquist E."/>
            <person name="Wang M."/>
            <person name="Pitluck S."/>
            <person name="Vogel J.P."/>
            <person name="Garvin D.F."/>
            <person name="Mockler T.C."/>
            <person name="Schmutz J."/>
            <person name="Rokhsar D."/>
            <person name="Bevan M.W."/>
        </authorList>
    </citation>
    <scope>NUCLEOTIDE SEQUENCE</scope>
    <source>
        <strain evidence="13">Bd21</strain>
    </source>
</reference>
<keyword evidence="12" id="KW-1133">Transmembrane helix</keyword>
<comment type="PTM">
    <text evidence="10">Sulfation is important for activity and for the binding to a putative membrane receptor.</text>
</comment>
<dbReference type="GO" id="GO:0030154">
    <property type="term" value="P:cell differentiation"/>
    <property type="evidence" value="ECO:0007669"/>
    <property type="project" value="UniProtKB-UniRule"/>
</dbReference>
<keyword evidence="9 10" id="KW-0339">Growth factor</keyword>
<evidence type="ECO:0000313" key="13">
    <source>
        <dbReference type="EMBL" id="KQK20916.1"/>
    </source>
</evidence>
<evidence type="ECO:0000256" key="1">
    <source>
        <dbReference type="ARBA" id="ARBA00003158"/>
    </source>
</evidence>
<dbReference type="OrthoDB" id="1858282at2759"/>
<keyword evidence="4 10" id="KW-0217">Developmental protein</keyword>
<dbReference type="EnsemblPlants" id="KQK20916">
    <property type="protein sequence ID" value="KQK20916"/>
    <property type="gene ID" value="BRADI_1g57531v3"/>
</dbReference>
<evidence type="ECO:0000313" key="14">
    <source>
        <dbReference type="EnsemblPlants" id="KQK20916"/>
    </source>
</evidence>
<organism evidence="13">
    <name type="scientific">Brachypodium distachyon</name>
    <name type="common">Purple false brome</name>
    <name type="synonym">Trachynia distachya</name>
    <dbReference type="NCBI Taxonomy" id="15368"/>
    <lineage>
        <taxon>Eukaryota</taxon>
        <taxon>Viridiplantae</taxon>
        <taxon>Streptophyta</taxon>
        <taxon>Embryophyta</taxon>
        <taxon>Tracheophyta</taxon>
        <taxon>Spermatophyta</taxon>
        <taxon>Magnoliopsida</taxon>
        <taxon>Liliopsida</taxon>
        <taxon>Poales</taxon>
        <taxon>Poaceae</taxon>
        <taxon>BOP clade</taxon>
        <taxon>Pooideae</taxon>
        <taxon>Stipodae</taxon>
        <taxon>Brachypodieae</taxon>
        <taxon>Brachypodium</taxon>
    </lineage>
</organism>
<dbReference type="Proteomes" id="UP000008810">
    <property type="component" value="Chromosome 1"/>
</dbReference>
<evidence type="ECO:0000256" key="12">
    <source>
        <dbReference type="SAM" id="Phobius"/>
    </source>
</evidence>
<evidence type="ECO:0000256" key="4">
    <source>
        <dbReference type="ARBA" id="ARBA00022473"/>
    </source>
</evidence>
<feature type="transmembrane region" description="Helical" evidence="12">
    <location>
        <begin position="67"/>
        <end position="86"/>
    </location>
</feature>
<dbReference type="AlphaFoldDB" id="A0A0Q3K901"/>
<dbReference type="InterPro" id="IPR009438">
    <property type="entry name" value="Phytosulfokine"/>
</dbReference>
<keyword evidence="8 10" id="KW-0221">Differentiation</keyword>
<comment type="PTM">
    <text evidence="10">PSK-alpha is produced by endopeptidase digestion. PSK-beta is produced from PSK-alpha by exopeptidase digestion.</text>
</comment>
<dbReference type="PANTHER" id="PTHR33285">
    <property type="entry name" value="PHYTOSULFOKINES 3"/>
    <property type="match status" value="1"/>
</dbReference>
<evidence type="ECO:0000256" key="10">
    <source>
        <dbReference type="RuleBase" id="RU368031"/>
    </source>
</evidence>
<evidence type="ECO:0000256" key="2">
    <source>
        <dbReference type="ARBA" id="ARBA00004613"/>
    </source>
</evidence>
<keyword evidence="5 10" id="KW-0964">Secreted</keyword>
<dbReference type="FunCoup" id="A0A0Q3K901">
    <property type="interactions" value="16"/>
</dbReference>
<dbReference type="Pfam" id="PF06404">
    <property type="entry name" value="PSK"/>
    <property type="match status" value="1"/>
</dbReference>
<keyword evidence="12" id="KW-0472">Membrane</keyword>
<dbReference type="PANTHER" id="PTHR33285:SF40">
    <property type="entry name" value="PHYTOSULFOKINES 4"/>
    <property type="match status" value="1"/>
</dbReference>
<protein>
    <recommendedName>
        <fullName evidence="10">Phytosulfokine</fullName>
    </recommendedName>
    <component>
        <recommendedName>
            <fullName evidence="10">Phytosulfokine-alpha</fullName>
            <shortName evidence="10">PSK-alpha</shortName>
            <shortName evidence="10">Phytosulfokine-a</shortName>
        </recommendedName>
    </component>
    <component>
        <recommendedName>
            <fullName evidence="10">Phytosulfokine-beta</fullName>
            <shortName evidence="10">PSK-beta</shortName>
            <shortName evidence="10">Phytosulfokine-b</shortName>
        </recommendedName>
    </component>
</protein>
<reference evidence="13 14" key="1">
    <citation type="journal article" date="2010" name="Nature">
        <title>Genome sequencing and analysis of the model grass Brachypodium distachyon.</title>
        <authorList>
            <consortium name="International Brachypodium Initiative"/>
        </authorList>
    </citation>
    <scope>NUCLEOTIDE SEQUENCE [LARGE SCALE GENOMIC DNA]</scope>
    <source>
        <strain evidence="13 14">Bd21</strain>
    </source>
</reference>
<sequence>MVATFASMSKVPGTRDLWSYHSQRQFVGILITFSRGLRPQETTEQHQLIQIHSIDPSMARATRTSTMVLAAALATLLLLASAPALATAARTAPAADKASPDEKSSTAAAADVDCEGGAETAEECLARRTLAAHTDYIYTQEHHN</sequence>
<keyword evidence="6 10" id="KW-0765">Sulfation</keyword>
<dbReference type="Gramene" id="KQK20916">
    <property type="protein sequence ID" value="KQK20916"/>
    <property type="gene ID" value="BRADI_1g57531v3"/>
</dbReference>
<comment type="similarity">
    <text evidence="3 10">Belongs to the phytosulfokine family.</text>
</comment>
<reference evidence="14" key="3">
    <citation type="submission" date="2018-08" db="UniProtKB">
        <authorList>
            <consortium name="EnsemblPlants"/>
        </authorList>
    </citation>
    <scope>IDENTIFICATION</scope>
    <source>
        <strain evidence="14">cv. Bd21</strain>
    </source>
</reference>
<evidence type="ECO:0000256" key="6">
    <source>
        <dbReference type="ARBA" id="ARBA00022641"/>
    </source>
</evidence>
<evidence type="ECO:0000256" key="5">
    <source>
        <dbReference type="ARBA" id="ARBA00022525"/>
    </source>
</evidence>
<evidence type="ECO:0000256" key="3">
    <source>
        <dbReference type="ARBA" id="ARBA00010781"/>
    </source>
</evidence>
<evidence type="ECO:0000256" key="7">
    <source>
        <dbReference type="ARBA" id="ARBA00022729"/>
    </source>
</evidence>
<dbReference type="GO" id="GO:0008083">
    <property type="term" value="F:growth factor activity"/>
    <property type="evidence" value="ECO:0007669"/>
    <property type="project" value="UniProtKB-UniRule"/>
</dbReference>
<dbReference type="GO" id="GO:0005576">
    <property type="term" value="C:extracellular region"/>
    <property type="evidence" value="ECO:0007669"/>
    <property type="project" value="UniProtKB-SubCell"/>
</dbReference>
<evidence type="ECO:0000313" key="15">
    <source>
        <dbReference type="Proteomes" id="UP000008810"/>
    </source>
</evidence>
<accession>A0A0Q3K901</accession>
<keyword evidence="15" id="KW-1185">Reference proteome</keyword>
<comment type="subcellular location">
    <subcellularLocation>
        <location evidence="2 10">Secreted</location>
    </subcellularLocation>
</comment>
<dbReference type="EMBL" id="CM000880">
    <property type="protein sequence ID" value="KQK20916.1"/>
    <property type="molecule type" value="Genomic_DNA"/>
</dbReference>
<name>A0A0Q3K901_BRADI</name>
<comment type="function">
    <text evidence="1 10">Promotes plant cell differentiation, organogenesis and somatic embryogenesis as well as cell proliferation.</text>
</comment>
<evidence type="ECO:0000256" key="9">
    <source>
        <dbReference type="ARBA" id="ARBA00023030"/>
    </source>
</evidence>
<dbReference type="GO" id="GO:0008283">
    <property type="term" value="P:cell population proliferation"/>
    <property type="evidence" value="ECO:0007669"/>
    <property type="project" value="UniProtKB-UniRule"/>
</dbReference>
<proteinExistence type="inferred from homology"/>
<evidence type="ECO:0000256" key="11">
    <source>
        <dbReference type="SAM" id="MobiDB-lite"/>
    </source>
</evidence>
<dbReference type="ExpressionAtlas" id="A0A0Q3K901">
    <property type="expression patterns" value="baseline"/>
</dbReference>